<protein>
    <submittedName>
        <fullName evidence="1">Uncharacterized protein</fullName>
    </submittedName>
</protein>
<organism evidence="1 2">
    <name type="scientific">Paraburkholderia aspalathi</name>
    <dbReference type="NCBI Taxonomy" id="1324617"/>
    <lineage>
        <taxon>Bacteria</taxon>
        <taxon>Pseudomonadati</taxon>
        <taxon>Pseudomonadota</taxon>
        <taxon>Betaproteobacteria</taxon>
        <taxon>Burkholderiales</taxon>
        <taxon>Burkholderiaceae</taxon>
        <taxon>Paraburkholderia</taxon>
    </lineage>
</organism>
<name>A0ABN7MLG3_9BURK</name>
<accession>A0ABN7MLG3</accession>
<proteinExistence type="predicted"/>
<dbReference type="EMBL" id="CAJNAU010000064">
    <property type="protein sequence ID" value="CAE6812400.1"/>
    <property type="molecule type" value="Genomic_DNA"/>
</dbReference>
<sequence length="30" mass="3572">MNILICLKDVYLCDPVRLSWRARCVAPFYL</sequence>
<evidence type="ECO:0000313" key="2">
    <source>
        <dbReference type="Proteomes" id="UP000674425"/>
    </source>
</evidence>
<evidence type="ECO:0000313" key="1">
    <source>
        <dbReference type="EMBL" id="CAE6812400.1"/>
    </source>
</evidence>
<gene>
    <name evidence="1" type="ORF">R69658_05465</name>
</gene>
<comment type="caution">
    <text evidence="1">The sequence shown here is derived from an EMBL/GenBank/DDBJ whole genome shotgun (WGS) entry which is preliminary data.</text>
</comment>
<dbReference type="Proteomes" id="UP000674425">
    <property type="component" value="Unassembled WGS sequence"/>
</dbReference>
<reference evidence="1 2" key="1">
    <citation type="submission" date="2021-02" db="EMBL/GenBank/DDBJ databases">
        <authorList>
            <person name="Vanwijnsberghe S."/>
        </authorList>
    </citation>
    <scope>NUCLEOTIDE SEQUENCE [LARGE SCALE GENOMIC DNA]</scope>
    <source>
        <strain evidence="1 2">R-69658</strain>
    </source>
</reference>
<keyword evidence="2" id="KW-1185">Reference proteome</keyword>